<name>A0A2P5WKH8_GOSBA</name>
<dbReference type="EMBL" id="KZ667290">
    <property type="protein sequence ID" value="PPR91554.1"/>
    <property type="molecule type" value="Genomic_DNA"/>
</dbReference>
<gene>
    <name evidence="1" type="ORF">GOBAR_AA29129</name>
</gene>
<protein>
    <submittedName>
        <fullName evidence="1">Uncharacterized protein</fullName>
    </submittedName>
</protein>
<accession>A0A2P5WKH8</accession>
<dbReference type="Proteomes" id="UP000239757">
    <property type="component" value="Unassembled WGS sequence"/>
</dbReference>
<organism evidence="1 2">
    <name type="scientific">Gossypium barbadense</name>
    <name type="common">Sea Island cotton</name>
    <name type="synonym">Hibiscus barbadensis</name>
    <dbReference type="NCBI Taxonomy" id="3634"/>
    <lineage>
        <taxon>Eukaryota</taxon>
        <taxon>Viridiplantae</taxon>
        <taxon>Streptophyta</taxon>
        <taxon>Embryophyta</taxon>
        <taxon>Tracheophyta</taxon>
        <taxon>Spermatophyta</taxon>
        <taxon>Magnoliopsida</taxon>
        <taxon>eudicotyledons</taxon>
        <taxon>Gunneridae</taxon>
        <taxon>Pentapetalae</taxon>
        <taxon>rosids</taxon>
        <taxon>malvids</taxon>
        <taxon>Malvales</taxon>
        <taxon>Malvaceae</taxon>
        <taxon>Malvoideae</taxon>
        <taxon>Gossypium</taxon>
    </lineage>
</organism>
<reference evidence="1 2" key="1">
    <citation type="submission" date="2015-01" db="EMBL/GenBank/DDBJ databases">
        <title>Genome of allotetraploid Gossypium barbadense reveals genomic plasticity and fiber elongation in cotton evolution.</title>
        <authorList>
            <person name="Chen X."/>
            <person name="Liu X."/>
            <person name="Zhao B."/>
            <person name="Zheng H."/>
            <person name="Hu Y."/>
            <person name="Lu G."/>
            <person name="Yang C."/>
            <person name="Chen J."/>
            <person name="Shan C."/>
            <person name="Zhang L."/>
            <person name="Zhou Y."/>
            <person name="Wang L."/>
            <person name="Guo W."/>
            <person name="Bai Y."/>
            <person name="Ruan J."/>
            <person name="Shangguan X."/>
            <person name="Mao Y."/>
            <person name="Jiang J."/>
            <person name="Zhu Y."/>
            <person name="Lei J."/>
            <person name="Kang H."/>
            <person name="Chen S."/>
            <person name="He X."/>
            <person name="Wang R."/>
            <person name="Wang Y."/>
            <person name="Chen J."/>
            <person name="Wang L."/>
            <person name="Yu S."/>
            <person name="Wang B."/>
            <person name="Wei J."/>
            <person name="Song S."/>
            <person name="Lu X."/>
            <person name="Gao Z."/>
            <person name="Gu W."/>
            <person name="Deng X."/>
            <person name="Ma D."/>
            <person name="Wang S."/>
            <person name="Liang W."/>
            <person name="Fang L."/>
            <person name="Cai C."/>
            <person name="Zhu X."/>
            <person name="Zhou B."/>
            <person name="Zhang Y."/>
            <person name="Chen Z."/>
            <person name="Xu S."/>
            <person name="Zhu R."/>
            <person name="Wang S."/>
            <person name="Zhang T."/>
            <person name="Zhao G."/>
        </authorList>
    </citation>
    <scope>NUCLEOTIDE SEQUENCE [LARGE SCALE GENOMIC DNA]</scope>
    <source>
        <strain evidence="2">cv. Xinhai21</strain>
        <tissue evidence="1">Leaf</tissue>
    </source>
</reference>
<evidence type="ECO:0000313" key="2">
    <source>
        <dbReference type="Proteomes" id="UP000239757"/>
    </source>
</evidence>
<dbReference type="AlphaFoldDB" id="A0A2P5WKH8"/>
<proteinExistence type="predicted"/>
<sequence>MKPPHELDERVRDIIRNVLVGFLLGRLGKTILGRVGSSVPLDHPHAKHARDALWIHLANEGEGLFLGCGAEKPEVSSQPSNIGANGDGPLPMPLRLVLNREGDEIGKVDDVPEAALGAKVCQHFKEEKRMWRVRACSSFTSLNSSVYKPSAIENSRTPSRYNGPQLKVELKVFGKAFIGCHRGTAGEGDEFPWLDPRKMTLPSSSSKQVQRFSFLVKTTWYV</sequence>
<evidence type="ECO:0000313" key="1">
    <source>
        <dbReference type="EMBL" id="PPR91554.1"/>
    </source>
</evidence>